<accession>A0ABW5DEN2</accession>
<dbReference type="SMART" id="SM00091">
    <property type="entry name" value="PAS"/>
    <property type="match status" value="1"/>
</dbReference>
<evidence type="ECO:0000313" key="5">
    <source>
        <dbReference type="EMBL" id="MFD2257845.1"/>
    </source>
</evidence>
<dbReference type="InterPro" id="IPR013656">
    <property type="entry name" value="PAS_4"/>
</dbReference>
<dbReference type="InterPro" id="IPR018060">
    <property type="entry name" value="HTH_AraC"/>
</dbReference>
<dbReference type="InterPro" id="IPR009057">
    <property type="entry name" value="Homeodomain-like_sf"/>
</dbReference>
<dbReference type="InterPro" id="IPR035965">
    <property type="entry name" value="PAS-like_dom_sf"/>
</dbReference>
<dbReference type="RefSeq" id="WP_386821212.1">
    <property type="nucleotide sequence ID" value="NZ_JBHUIT010000031.1"/>
</dbReference>
<gene>
    <name evidence="5" type="ORF">ACFSSA_14275</name>
</gene>
<dbReference type="PROSITE" id="PS01124">
    <property type="entry name" value="HTH_ARAC_FAMILY_2"/>
    <property type="match status" value="1"/>
</dbReference>
<dbReference type="SMART" id="SM00342">
    <property type="entry name" value="HTH_ARAC"/>
    <property type="match status" value="1"/>
</dbReference>
<keyword evidence="3" id="KW-0804">Transcription</keyword>
<dbReference type="PANTHER" id="PTHR46796:SF13">
    <property type="entry name" value="HTH-TYPE TRANSCRIPTIONAL ACTIVATOR RHAS"/>
    <property type="match status" value="1"/>
</dbReference>
<feature type="domain" description="HTH araC/xylS-type" evidence="4">
    <location>
        <begin position="151"/>
        <end position="249"/>
    </location>
</feature>
<dbReference type="InterPro" id="IPR020449">
    <property type="entry name" value="Tscrpt_reg_AraC-type_HTH"/>
</dbReference>
<evidence type="ECO:0000256" key="2">
    <source>
        <dbReference type="ARBA" id="ARBA00023125"/>
    </source>
</evidence>
<dbReference type="CDD" id="cd00130">
    <property type="entry name" value="PAS"/>
    <property type="match status" value="1"/>
</dbReference>
<dbReference type="SUPFAM" id="SSF46689">
    <property type="entry name" value="Homeodomain-like"/>
    <property type="match status" value="2"/>
</dbReference>
<keyword evidence="2" id="KW-0238">DNA-binding</keyword>
<dbReference type="Proteomes" id="UP001597375">
    <property type="component" value="Unassembled WGS sequence"/>
</dbReference>
<dbReference type="InterPro" id="IPR000014">
    <property type="entry name" value="PAS"/>
</dbReference>
<keyword evidence="6" id="KW-1185">Reference proteome</keyword>
<organism evidence="5 6">
    <name type="scientific">Luteolibacter algae</name>
    <dbReference type="NCBI Taxonomy" id="454151"/>
    <lineage>
        <taxon>Bacteria</taxon>
        <taxon>Pseudomonadati</taxon>
        <taxon>Verrucomicrobiota</taxon>
        <taxon>Verrucomicrobiia</taxon>
        <taxon>Verrucomicrobiales</taxon>
        <taxon>Verrucomicrobiaceae</taxon>
        <taxon>Luteolibacter</taxon>
    </lineage>
</organism>
<name>A0ABW5DEN2_9BACT</name>
<dbReference type="PROSITE" id="PS00041">
    <property type="entry name" value="HTH_ARAC_FAMILY_1"/>
    <property type="match status" value="1"/>
</dbReference>
<dbReference type="SUPFAM" id="SSF55785">
    <property type="entry name" value="PYP-like sensor domain (PAS domain)"/>
    <property type="match status" value="1"/>
</dbReference>
<protein>
    <submittedName>
        <fullName evidence="5">Helix-turn-helix domain-containing protein</fullName>
    </submittedName>
</protein>
<evidence type="ECO:0000256" key="3">
    <source>
        <dbReference type="ARBA" id="ARBA00023163"/>
    </source>
</evidence>
<evidence type="ECO:0000259" key="4">
    <source>
        <dbReference type="PROSITE" id="PS01124"/>
    </source>
</evidence>
<evidence type="ECO:0000256" key="1">
    <source>
        <dbReference type="ARBA" id="ARBA00023015"/>
    </source>
</evidence>
<comment type="caution">
    <text evidence="5">The sequence shown here is derived from an EMBL/GenBank/DDBJ whole genome shotgun (WGS) entry which is preliminary data.</text>
</comment>
<dbReference type="Gene3D" id="3.30.450.20">
    <property type="entry name" value="PAS domain"/>
    <property type="match status" value="1"/>
</dbReference>
<dbReference type="Gene3D" id="1.10.10.60">
    <property type="entry name" value="Homeodomain-like"/>
    <property type="match status" value="1"/>
</dbReference>
<dbReference type="Pfam" id="PF08448">
    <property type="entry name" value="PAS_4"/>
    <property type="match status" value="1"/>
</dbReference>
<keyword evidence="1" id="KW-0805">Transcription regulation</keyword>
<sequence length="251" mass="28728">MTDQEDAEWIKKQEQFREALHGAQLQQLFNYLPGVYFVAKCKDGQVMMANQLAAQLCGQESEKDMIGKSDYDLFPSEQAEGYTRDDRQVYETGVPIIDRVELAPDPKNAINWFITTKLPLYGQNKKIIGLACIARNMEDDSEKVRPYAEMNDVLEYIRINYAAQIRVEDLAALAHLSVGQFERNFKKIFGISPKQHLMNVRIQAASHLLRSTHHTITSIAHETGFYDHSHFSRSFKKELGVSPGEYRKPKG</sequence>
<dbReference type="PRINTS" id="PR00032">
    <property type="entry name" value="HTHARAC"/>
</dbReference>
<reference evidence="6" key="1">
    <citation type="journal article" date="2019" name="Int. J. Syst. Evol. Microbiol.">
        <title>The Global Catalogue of Microorganisms (GCM) 10K type strain sequencing project: providing services to taxonomists for standard genome sequencing and annotation.</title>
        <authorList>
            <consortium name="The Broad Institute Genomics Platform"/>
            <consortium name="The Broad Institute Genome Sequencing Center for Infectious Disease"/>
            <person name="Wu L."/>
            <person name="Ma J."/>
        </authorList>
    </citation>
    <scope>NUCLEOTIDE SEQUENCE [LARGE SCALE GENOMIC DNA]</scope>
    <source>
        <strain evidence="6">CGMCC 4.7106</strain>
    </source>
</reference>
<evidence type="ECO:0000313" key="6">
    <source>
        <dbReference type="Proteomes" id="UP001597375"/>
    </source>
</evidence>
<dbReference type="InterPro" id="IPR018062">
    <property type="entry name" value="HTH_AraC-typ_CS"/>
</dbReference>
<dbReference type="PANTHER" id="PTHR46796">
    <property type="entry name" value="HTH-TYPE TRANSCRIPTIONAL ACTIVATOR RHAS-RELATED"/>
    <property type="match status" value="1"/>
</dbReference>
<dbReference type="Pfam" id="PF12833">
    <property type="entry name" value="HTH_18"/>
    <property type="match status" value="1"/>
</dbReference>
<proteinExistence type="predicted"/>
<dbReference type="InterPro" id="IPR050204">
    <property type="entry name" value="AraC_XylS_family_regulators"/>
</dbReference>
<dbReference type="EMBL" id="JBHUIT010000031">
    <property type="protein sequence ID" value="MFD2257845.1"/>
    <property type="molecule type" value="Genomic_DNA"/>
</dbReference>